<feature type="transmembrane region" description="Helical" evidence="8">
    <location>
        <begin position="96"/>
        <end position="117"/>
    </location>
</feature>
<protein>
    <recommendedName>
        <fullName evidence="9">Ammonium transporter AmtB-like domain-containing protein</fullName>
    </recommendedName>
</protein>
<evidence type="ECO:0000256" key="5">
    <source>
        <dbReference type="ARBA" id="ARBA00022989"/>
    </source>
</evidence>
<dbReference type="Pfam" id="PF00909">
    <property type="entry name" value="Ammonium_transp"/>
    <property type="match status" value="1"/>
</dbReference>
<feature type="transmembrane region" description="Helical" evidence="8">
    <location>
        <begin position="262"/>
        <end position="282"/>
    </location>
</feature>
<evidence type="ECO:0000256" key="1">
    <source>
        <dbReference type="ARBA" id="ARBA00004141"/>
    </source>
</evidence>
<feature type="transmembrane region" description="Helical" evidence="8">
    <location>
        <begin position="209"/>
        <end position="230"/>
    </location>
</feature>
<proteinExistence type="inferred from homology"/>
<evidence type="ECO:0000256" key="4">
    <source>
        <dbReference type="ARBA" id="ARBA00022692"/>
    </source>
</evidence>
<dbReference type="PANTHER" id="PTHR11730">
    <property type="entry name" value="AMMONIUM TRANSPORTER"/>
    <property type="match status" value="1"/>
</dbReference>
<evidence type="ECO:0000259" key="9">
    <source>
        <dbReference type="Pfam" id="PF00909"/>
    </source>
</evidence>
<keyword evidence="7" id="KW-0924">Ammonia transport</keyword>
<dbReference type="GO" id="GO:0008519">
    <property type="term" value="F:ammonium channel activity"/>
    <property type="evidence" value="ECO:0007669"/>
    <property type="project" value="InterPro"/>
</dbReference>
<evidence type="ECO:0000313" key="10">
    <source>
        <dbReference type="EMBL" id="CAE8649845.1"/>
    </source>
</evidence>
<accession>A0A813IIA0</accession>
<dbReference type="Proteomes" id="UP000626109">
    <property type="component" value="Unassembled WGS sequence"/>
</dbReference>
<dbReference type="AlphaFoldDB" id="A0A813IIA0"/>
<comment type="caution">
    <text evidence="10">The sequence shown here is derived from an EMBL/GenBank/DDBJ whole genome shotgun (WGS) entry which is preliminary data.</text>
</comment>
<feature type="transmembrane region" description="Helical" evidence="8">
    <location>
        <begin position="237"/>
        <end position="256"/>
    </location>
</feature>
<evidence type="ECO:0000256" key="6">
    <source>
        <dbReference type="ARBA" id="ARBA00023136"/>
    </source>
</evidence>
<keyword evidence="3" id="KW-0813">Transport</keyword>
<feature type="transmembrane region" description="Helical" evidence="8">
    <location>
        <begin position="7"/>
        <end position="25"/>
    </location>
</feature>
<dbReference type="EMBL" id="CAJNNW010008232">
    <property type="protein sequence ID" value="CAE8649845.1"/>
    <property type="molecule type" value="Genomic_DNA"/>
</dbReference>
<evidence type="ECO:0000256" key="3">
    <source>
        <dbReference type="ARBA" id="ARBA00022448"/>
    </source>
</evidence>
<dbReference type="PANTHER" id="PTHR11730:SF6">
    <property type="entry name" value="AMMONIUM TRANSPORTER"/>
    <property type="match status" value="1"/>
</dbReference>
<dbReference type="SUPFAM" id="SSF111352">
    <property type="entry name" value="Ammonium transporter"/>
    <property type="match status" value="1"/>
</dbReference>
<feature type="transmembrane region" description="Helical" evidence="8">
    <location>
        <begin position="137"/>
        <end position="155"/>
    </location>
</feature>
<dbReference type="InterPro" id="IPR018047">
    <property type="entry name" value="Ammonium_transpt_CS"/>
</dbReference>
<keyword evidence="6 8" id="KW-0472">Membrane</keyword>
<dbReference type="PROSITE" id="PS01219">
    <property type="entry name" value="AMMONIUM_TRANSP"/>
    <property type="match status" value="1"/>
</dbReference>
<name>A0A813IIA0_POLGL</name>
<feature type="domain" description="Ammonium transporter AmtB-like" evidence="9">
    <location>
        <begin position="1"/>
        <end position="349"/>
    </location>
</feature>
<dbReference type="GO" id="GO:0097272">
    <property type="term" value="P:ammonium homeostasis"/>
    <property type="evidence" value="ECO:0007669"/>
    <property type="project" value="TreeGrafter"/>
</dbReference>
<keyword evidence="5 8" id="KW-1133">Transmembrane helix</keyword>
<gene>
    <name evidence="10" type="ORF">PGLA2088_LOCUS7789</name>
</gene>
<evidence type="ECO:0000256" key="8">
    <source>
        <dbReference type="SAM" id="Phobius"/>
    </source>
</evidence>
<organism evidence="10 11">
    <name type="scientific">Polarella glacialis</name>
    <name type="common">Dinoflagellate</name>
    <dbReference type="NCBI Taxonomy" id="89957"/>
    <lineage>
        <taxon>Eukaryota</taxon>
        <taxon>Sar</taxon>
        <taxon>Alveolata</taxon>
        <taxon>Dinophyceae</taxon>
        <taxon>Suessiales</taxon>
        <taxon>Suessiaceae</taxon>
        <taxon>Polarella</taxon>
    </lineage>
</organism>
<dbReference type="GO" id="GO:0005886">
    <property type="term" value="C:plasma membrane"/>
    <property type="evidence" value="ECO:0007669"/>
    <property type="project" value="TreeGrafter"/>
</dbReference>
<dbReference type="Gene3D" id="1.10.3430.10">
    <property type="entry name" value="Ammonium transporter AmtB like domains"/>
    <property type="match status" value="1"/>
</dbReference>
<feature type="transmembrane region" description="Helical" evidence="8">
    <location>
        <begin position="67"/>
        <end position="89"/>
    </location>
</feature>
<keyword evidence="4 8" id="KW-0812">Transmembrane</keyword>
<evidence type="ECO:0000256" key="2">
    <source>
        <dbReference type="ARBA" id="ARBA00005887"/>
    </source>
</evidence>
<evidence type="ECO:0000256" key="7">
    <source>
        <dbReference type="ARBA" id="ARBA00023177"/>
    </source>
</evidence>
<sequence>MKNLLNVCVGTFGWYIFGWGLAYGGPKNDKGQLANHFIGTRGFANDGFLKHGDGYVDPLNGEMTSPALSWFFQWAFCTAGATIVSGGVAERVKSPSYAVFAFVMAAFIYPVVAAWTWGGGWLNEVADVGYMDFAGSGIVHLTGGISALAGTVILGPRKGRFENPEEFEAHSLPLVVLGTFILWLGWYGFNPGSTLAMHSRSLGALAAQIAMNTTLAAATGGITVFAFRYFLLRKYDVGGLCNGILAGLVSVTAGAANVEAGSAILIGIIGSFIYQGASMLLVRLKIDDPVDAVPVHCFCGAWGVLAVPFFDWGEGFNHYNGWNSFDCMKNEDGTCMQNAVGKAIGAQVVSISEPVQQGVLFSCFWAV</sequence>
<dbReference type="InterPro" id="IPR024041">
    <property type="entry name" value="NH4_transpt_AmtB-like_dom"/>
</dbReference>
<comment type="similarity">
    <text evidence="2">Belongs to the ammonia transporter channel (TC 1.A.11.2) family.</text>
</comment>
<comment type="subcellular location">
    <subcellularLocation>
        <location evidence="1">Membrane</location>
        <topology evidence="1">Multi-pass membrane protein</topology>
    </subcellularLocation>
</comment>
<feature type="transmembrane region" description="Helical" evidence="8">
    <location>
        <begin position="167"/>
        <end position="189"/>
    </location>
</feature>
<reference evidence="10" key="1">
    <citation type="submission" date="2021-02" db="EMBL/GenBank/DDBJ databases">
        <authorList>
            <person name="Dougan E. K."/>
            <person name="Rhodes N."/>
            <person name="Thang M."/>
            <person name="Chan C."/>
        </authorList>
    </citation>
    <scope>NUCLEOTIDE SEQUENCE</scope>
</reference>
<evidence type="ECO:0000313" key="11">
    <source>
        <dbReference type="Proteomes" id="UP000626109"/>
    </source>
</evidence>
<dbReference type="InterPro" id="IPR029020">
    <property type="entry name" value="Ammonium/urea_transptr"/>
</dbReference>